<protein>
    <submittedName>
        <fullName evidence="1">Uncharacterized protein</fullName>
    </submittedName>
</protein>
<gene>
    <name evidence="1" type="primary">TDEL0B05730</name>
    <name evidence="1" type="ORF">TDEL_0B05730</name>
</gene>
<dbReference type="AlphaFoldDB" id="G8ZQ08"/>
<evidence type="ECO:0000313" key="1">
    <source>
        <dbReference type="EMBL" id="CCE90702.1"/>
    </source>
</evidence>
<dbReference type="RefSeq" id="XP_003679913.1">
    <property type="nucleotide sequence ID" value="XM_003679865.1"/>
</dbReference>
<reference evidence="1 2" key="1">
    <citation type="journal article" date="2011" name="Proc. Natl. Acad. Sci. U.S.A.">
        <title>Evolutionary erosion of yeast sex chromosomes by mating-type switching accidents.</title>
        <authorList>
            <person name="Gordon J.L."/>
            <person name="Armisen D."/>
            <person name="Proux-Wera E."/>
            <person name="Oheigeartaigh S.S."/>
            <person name="Byrne K.P."/>
            <person name="Wolfe K.H."/>
        </authorList>
    </citation>
    <scope>NUCLEOTIDE SEQUENCE [LARGE SCALE GENOMIC DNA]</scope>
    <source>
        <strain evidence="2">ATCC 10662 / CBS 1146 / NBRC 0425 / NCYC 2629 / NRRL Y-866</strain>
    </source>
</reference>
<dbReference type="EMBL" id="HE616743">
    <property type="protein sequence ID" value="CCE90702.1"/>
    <property type="molecule type" value="Genomic_DNA"/>
</dbReference>
<accession>G8ZQ08</accession>
<sequence length="477" mass="55164">MTKEDSPEEENGIMGGSRCFNCDQSTSSKFKPENLGAASLFKLPKSQDYETITYEAPEVGVGNLLPEFEDVMGMEREIREMPSDRRKQFLFLHNIVNSSSDNSQFQNSDDQTDKSLSPAPIAQDTSLYHFRLTETPMPLPEREENDSDEEENLVRSILMMPHLVEYSIPHALKHLLCTDDNLMGLSDSITLERIVRKKSLGDIIPMSSRGTRKFLPLEVDFSPTHECTKNLINISTFIQKLSDKFQPRIGSFFNTKFQFSYRFNNGKFEITYGIFEDHDYFTQEMRDIDYIDLHVFSRYLPKDCFVEAKPYCTNQPSNECCEREWRSFITMTDIYAVVDHMLKGKCSFIQNSSHLLKYIKRGGSLKVAAKHYEISVQKNQQRILSNIKRYIKNKEVMSMQRAKELGKENSLNSEFHLGLFDQILGYYDDLGSNTSLPNEATYVVELTDFEEVIRSISAKYVYEKYVHPVCSEHPTLN</sequence>
<evidence type="ECO:0000313" key="2">
    <source>
        <dbReference type="Proteomes" id="UP000005627"/>
    </source>
</evidence>
<dbReference type="eggNOG" id="ENOG502SIJ7">
    <property type="taxonomic scope" value="Eukaryota"/>
</dbReference>
<dbReference type="HOGENOM" id="CLU_045298_0_0_1"/>
<keyword evidence="2" id="KW-1185">Reference proteome</keyword>
<dbReference type="KEGG" id="tdl:TDEL_0B05730"/>
<dbReference type="InParanoid" id="G8ZQ08"/>
<name>G8ZQ08_TORDE</name>
<dbReference type="OrthoDB" id="4056124at2759"/>
<organism evidence="1 2">
    <name type="scientific">Torulaspora delbrueckii</name>
    <name type="common">Yeast</name>
    <name type="synonym">Candida colliculosa</name>
    <dbReference type="NCBI Taxonomy" id="4950"/>
    <lineage>
        <taxon>Eukaryota</taxon>
        <taxon>Fungi</taxon>
        <taxon>Dikarya</taxon>
        <taxon>Ascomycota</taxon>
        <taxon>Saccharomycotina</taxon>
        <taxon>Saccharomycetes</taxon>
        <taxon>Saccharomycetales</taxon>
        <taxon>Saccharomycetaceae</taxon>
        <taxon>Torulaspora</taxon>
    </lineage>
</organism>
<dbReference type="Proteomes" id="UP000005627">
    <property type="component" value="Chromosome 2"/>
</dbReference>
<dbReference type="GeneID" id="11504939"/>
<proteinExistence type="predicted"/>